<evidence type="ECO:0000256" key="3">
    <source>
        <dbReference type="ARBA" id="ARBA00022452"/>
    </source>
</evidence>
<dbReference type="Pfam" id="PF00593">
    <property type="entry name" value="TonB_dep_Rec_b-barrel"/>
    <property type="match status" value="1"/>
</dbReference>
<comment type="similarity">
    <text evidence="8">Belongs to the TonB-dependent receptor family.</text>
</comment>
<accession>A0A4P2QUZ1</accession>
<dbReference type="InterPro" id="IPR039426">
    <property type="entry name" value="TonB-dep_rcpt-like"/>
</dbReference>
<keyword evidence="5" id="KW-0798">TonB box</keyword>
<evidence type="ECO:0000256" key="2">
    <source>
        <dbReference type="ARBA" id="ARBA00022448"/>
    </source>
</evidence>
<dbReference type="Gene3D" id="2.60.40.1120">
    <property type="entry name" value="Carboxypeptidase-like, regulatory domain"/>
    <property type="match status" value="1"/>
</dbReference>
<evidence type="ECO:0000259" key="11">
    <source>
        <dbReference type="Pfam" id="PF00593"/>
    </source>
</evidence>
<evidence type="ECO:0000313" key="13">
    <source>
        <dbReference type="Proteomes" id="UP000295497"/>
    </source>
</evidence>
<sequence>MTRRRAWQTQIFAMAGTLVAAPALAAGEGVLTGTVTDTATKRPAEDVVVTATSPALQQEQVVVTDSAGRFRIPNLPPGVYALRIEKEAYRPLSRTGIEVRIATTLRVDSELLPEAIQSEEIVVIAGAPTVDIGSSATGAHVNSDFVSRLPVNPTSGKGAATRSFESLAEVAPGVQADQFGASISGTTSPENQYVIDGLSVNSPAFGVLGTPLALDFVKEVNVITGGYMPEYGRATGGYLDVATKTGSNEFHGSFFFSTTPGLLEAPHTPVKHEGNTISTATTLSSIQSYGAEVGGPLLRDKLWFYTGVVASFTRYRLERNLNMFRERDGMPVIEDGLAQTDVIPGTQQIYDATQRSISYIGKLTYLLDQDNTITLSIYGTPTTSGGDGTFGIRGRDSRVELDTPQSNGLINGSFSALAHNYVASATDVALKWSSAFENKTLLLDTTLGWHHEEHATRGADGSRLASGEGLSDIPTVLWRRTDPGPYAISDFEPSEATAVCSSSGRPAATRCPVPVYYSGGPGLLNEASLDRVQGKSVLTSIFAGLGQHLIKAGVDIEVLRYENSRGFSGTARYSETGNGRLLTDFRFGFLRGPDDAVILPAFSATSTSLNAGAFVQDSWSIMDRVTLNAGLRYDAQLLYGDDGQMALSLPNQWSPRVGVIYDPTQAGRAKLFANYARFYESVPLDAVDRRIPGERRLQSRYPKAACDFTDPLAPRPCGPEGRRPAGGAPYNPNATWTPTVSEKAMVDPDLEPQSSDEIVVGGEYEILPRLVLGAQYTKRYQNQVIEDMSRDEARTFFVGNPGSGVAKDIPKAVRDYDAVTLYAQKMFADTWLAQGSYTISYLRGNWAGLFKPETGQLDPNVNPDFDLVSLVPNLQGPLPGDRTHQIKLFGAKDILFANGLVLNLGASYRARSGGPTSYFGAHPFYGLDSIYILPRGSGERLPWVHDVDAHVAVGVKLARESALLVSVDAFNVFNFQAVTATDERYTQATVVPLIGGSPKDLASLRTADGRPLGPNGRNPNFGKPVAYQPPRSFRLTAKVTF</sequence>
<proteinExistence type="inferred from homology"/>
<dbReference type="GO" id="GO:0009279">
    <property type="term" value="C:cell outer membrane"/>
    <property type="evidence" value="ECO:0007669"/>
    <property type="project" value="UniProtKB-SubCell"/>
</dbReference>
<dbReference type="Pfam" id="PF13620">
    <property type="entry name" value="CarboxypepD_reg"/>
    <property type="match status" value="1"/>
</dbReference>
<dbReference type="PANTHER" id="PTHR30069:SF46">
    <property type="entry name" value="OAR PROTEIN"/>
    <property type="match status" value="1"/>
</dbReference>
<dbReference type="GO" id="GO:0030246">
    <property type="term" value="F:carbohydrate binding"/>
    <property type="evidence" value="ECO:0007669"/>
    <property type="project" value="InterPro"/>
</dbReference>
<feature type="region of interest" description="Disordered" evidence="9">
    <location>
        <begin position="1006"/>
        <end position="1025"/>
    </location>
</feature>
<dbReference type="GO" id="GO:0015344">
    <property type="term" value="F:siderophore uptake transmembrane transporter activity"/>
    <property type="evidence" value="ECO:0007669"/>
    <property type="project" value="TreeGrafter"/>
</dbReference>
<dbReference type="SUPFAM" id="SSF49452">
    <property type="entry name" value="Starch-binding domain-like"/>
    <property type="match status" value="1"/>
</dbReference>
<dbReference type="RefSeq" id="WP_129577257.1">
    <property type="nucleotide sequence ID" value="NZ_CP012672.1"/>
</dbReference>
<evidence type="ECO:0000256" key="4">
    <source>
        <dbReference type="ARBA" id="ARBA00022692"/>
    </source>
</evidence>
<evidence type="ECO:0000313" key="12">
    <source>
        <dbReference type="EMBL" id="AUX33968.1"/>
    </source>
</evidence>
<comment type="subcellular location">
    <subcellularLocation>
        <location evidence="1 8">Cell outer membrane</location>
        <topology evidence="1 8">Multi-pass membrane protein</topology>
    </subcellularLocation>
</comment>
<evidence type="ECO:0000256" key="6">
    <source>
        <dbReference type="ARBA" id="ARBA00023136"/>
    </source>
</evidence>
<organism evidence="12 13">
    <name type="scientific">Sorangium cellulosum</name>
    <name type="common">Polyangium cellulosum</name>
    <dbReference type="NCBI Taxonomy" id="56"/>
    <lineage>
        <taxon>Bacteria</taxon>
        <taxon>Pseudomonadati</taxon>
        <taxon>Myxococcota</taxon>
        <taxon>Polyangia</taxon>
        <taxon>Polyangiales</taxon>
        <taxon>Polyangiaceae</taxon>
        <taxon>Sorangium</taxon>
    </lineage>
</organism>
<dbReference type="InterPro" id="IPR000531">
    <property type="entry name" value="Beta-barrel_TonB"/>
</dbReference>
<dbReference type="InterPro" id="IPR013784">
    <property type="entry name" value="Carb-bd-like_fold"/>
</dbReference>
<dbReference type="Gene3D" id="2.40.170.20">
    <property type="entry name" value="TonB-dependent receptor, beta-barrel domain"/>
    <property type="match status" value="1"/>
</dbReference>
<evidence type="ECO:0000256" key="10">
    <source>
        <dbReference type="SAM" id="SignalP"/>
    </source>
</evidence>
<dbReference type="Proteomes" id="UP000295497">
    <property type="component" value="Chromosome"/>
</dbReference>
<reference evidence="12 13" key="1">
    <citation type="submission" date="2015-09" db="EMBL/GenBank/DDBJ databases">
        <title>Sorangium comparison.</title>
        <authorList>
            <person name="Zaburannyi N."/>
            <person name="Bunk B."/>
            <person name="Overmann J."/>
            <person name="Mueller R."/>
        </authorList>
    </citation>
    <scope>NUCLEOTIDE SEQUENCE [LARGE SCALE GENOMIC DNA]</scope>
    <source>
        <strain evidence="12 13">So ce836</strain>
    </source>
</reference>
<dbReference type="GO" id="GO:0044718">
    <property type="term" value="P:siderophore transmembrane transport"/>
    <property type="evidence" value="ECO:0007669"/>
    <property type="project" value="TreeGrafter"/>
</dbReference>
<dbReference type="InterPro" id="IPR036942">
    <property type="entry name" value="Beta-barrel_TonB_sf"/>
</dbReference>
<gene>
    <name evidence="12" type="ORF">SOCE836_061360</name>
</gene>
<dbReference type="SUPFAM" id="SSF56935">
    <property type="entry name" value="Porins"/>
    <property type="match status" value="1"/>
</dbReference>
<evidence type="ECO:0000256" key="8">
    <source>
        <dbReference type="PROSITE-ProRule" id="PRU01360"/>
    </source>
</evidence>
<keyword evidence="12" id="KW-0675">Receptor</keyword>
<keyword evidence="4 8" id="KW-0812">Transmembrane</keyword>
<dbReference type="PANTHER" id="PTHR30069">
    <property type="entry name" value="TONB-DEPENDENT OUTER MEMBRANE RECEPTOR"/>
    <property type="match status" value="1"/>
</dbReference>
<evidence type="ECO:0000256" key="9">
    <source>
        <dbReference type="SAM" id="MobiDB-lite"/>
    </source>
</evidence>
<evidence type="ECO:0000256" key="7">
    <source>
        <dbReference type="ARBA" id="ARBA00023237"/>
    </source>
</evidence>
<keyword evidence="7 8" id="KW-0998">Cell outer membrane</keyword>
<feature type="chain" id="PRO_5020376758" evidence="10">
    <location>
        <begin position="26"/>
        <end position="1041"/>
    </location>
</feature>
<dbReference type="PROSITE" id="PS52016">
    <property type="entry name" value="TONB_DEPENDENT_REC_3"/>
    <property type="match status" value="1"/>
</dbReference>
<evidence type="ECO:0000256" key="1">
    <source>
        <dbReference type="ARBA" id="ARBA00004571"/>
    </source>
</evidence>
<evidence type="ECO:0000256" key="5">
    <source>
        <dbReference type="ARBA" id="ARBA00023077"/>
    </source>
</evidence>
<feature type="region of interest" description="Disordered" evidence="9">
    <location>
        <begin position="712"/>
        <end position="737"/>
    </location>
</feature>
<keyword evidence="3 8" id="KW-1134">Transmembrane beta strand</keyword>
<protein>
    <submittedName>
        <fullName evidence="12">TonB-dependent receptor</fullName>
    </submittedName>
</protein>
<feature type="domain" description="TonB-dependent receptor-like beta-barrel" evidence="11">
    <location>
        <begin position="579"/>
        <end position="783"/>
    </location>
</feature>
<feature type="signal peptide" evidence="10">
    <location>
        <begin position="1"/>
        <end position="25"/>
    </location>
</feature>
<keyword evidence="2 8" id="KW-0813">Transport</keyword>
<keyword evidence="10" id="KW-0732">Signal</keyword>
<keyword evidence="6 8" id="KW-0472">Membrane</keyword>
<dbReference type="EMBL" id="CP012672">
    <property type="protein sequence ID" value="AUX33968.1"/>
    <property type="molecule type" value="Genomic_DNA"/>
</dbReference>
<name>A0A4P2QUZ1_SORCE</name>
<dbReference type="AlphaFoldDB" id="A0A4P2QUZ1"/>